<evidence type="ECO:0000313" key="2">
    <source>
        <dbReference type="EMBL" id="ETP11975.1"/>
    </source>
</evidence>
<evidence type="ECO:0000313" key="3">
    <source>
        <dbReference type="Proteomes" id="UP000018958"/>
    </source>
</evidence>
<dbReference type="OrthoDB" id="119265at2759"/>
<name>W2WN57_PHYNI</name>
<reference evidence="2 3" key="1">
    <citation type="submission" date="2013-11" db="EMBL/GenBank/DDBJ databases">
        <title>The Genome Sequence of Phytophthora parasitica CJ01A1.</title>
        <authorList>
            <consortium name="The Broad Institute Genomics Platform"/>
            <person name="Russ C."/>
            <person name="Tyler B."/>
            <person name="Panabieres F."/>
            <person name="Shan W."/>
            <person name="Tripathy S."/>
            <person name="Grunwald N."/>
            <person name="Machado M."/>
            <person name="Johnson C.S."/>
            <person name="Walker B."/>
            <person name="Young S.K."/>
            <person name="Zeng Q."/>
            <person name="Gargeya S."/>
            <person name="Fitzgerald M."/>
            <person name="Haas B."/>
            <person name="Abouelleil A."/>
            <person name="Allen A.W."/>
            <person name="Alvarado L."/>
            <person name="Arachchi H.M."/>
            <person name="Berlin A.M."/>
            <person name="Chapman S.B."/>
            <person name="Gainer-Dewar J."/>
            <person name="Goldberg J."/>
            <person name="Griggs A."/>
            <person name="Gujja S."/>
            <person name="Hansen M."/>
            <person name="Howarth C."/>
            <person name="Imamovic A."/>
            <person name="Ireland A."/>
            <person name="Larimer J."/>
            <person name="McCowan C."/>
            <person name="Murphy C."/>
            <person name="Pearson M."/>
            <person name="Poon T.W."/>
            <person name="Priest M."/>
            <person name="Roberts A."/>
            <person name="Saif S."/>
            <person name="Shea T."/>
            <person name="Sisk P."/>
            <person name="Sykes S."/>
            <person name="Wortman J."/>
            <person name="Nusbaum C."/>
            <person name="Birren B."/>
        </authorList>
    </citation>
    <scope>NUCLEOTIDE SEQUENCE [LARGE SCALE GENOMIC DNA]</scope>
    <source>
        <strain evidence="2 3">CJ01A1</strain>
    </source>
</reference>
<feature type="compositionally biased region" description="Polar residues" evidence="1">
    <location>
        <begin position="373"/>
        <end position="383"/>
    </location>
</feature>
<proteinExistence type="predicted"/>
<organism evidence="2 3">
    <name type="scientific">Phytophthora nicotianae CJ01A1</name>
    <dbReference type="NCBI Taxonomy" id="1317063"/>
    <lineage>
        <taxon>Eukaryota</taxon>
        <taxon>Sar</taxon>
        <taxon>Stramenopiles</taxon>
        <taxon>Oomycota</taxon>
        <taxon>Peronosporomycetes</taxon>
        <taxon>Peronosporales</taxon>
        <taxon>Peronosporaceae</taxon>
        <taxon>Phytophthora</taxon>
    </lineage>
</organism>
<gene>
    <name evidence="2" type="ORF">F441_12556</name>
</gene>
<dbReference type="EMBL" id="ANIX01002441">
    <property type="protein sequence ID" value="ETP11975.1"/>
    <property type="molecule type" value="Genomic_DNA"/>
</dbReference>
<protein>
    <submittedName>
        <fullName evidence="2">Uncharacterized protein</fullName>
    </submittedName>
</protein>
<evidence type="ECO:0000256" key="1">
    <source>
        <dbReference type="SAM" id="MobiDB-lite"/>
    </source>
</evidence>
<comment type="caution">
    <text evidence="2">The sequence shown here is derived from an EMBL/GenBank/DDBJ whole genome shotgun (WGS) entry which is preliminary data.</text>
</comment>
<feature type="region of interest" description="Disordered" evidence="1">
    <location>
        <begin position="367"/>
        <end position="498"/>
    </location>
</feature>
<accession>W2WN57</accession>
<sequence>MTATNKTFAYVFNTTSEDRKVSKVLSDWRSDDSPTIPSISSLIRVYKRKYGPLVFASSLAMDDSTLVENQQVADLLIAALVQHYPEVNDRYPMSPYVSRMRQCLFAIQVEMSELLAWSVHLNHQGNQPTTEQETSFTPDIQFMNHQNAVIAQLIEENKTQARRITELEKRMSGGVTISSADTRQVSQTTLGVDSSTINNVKLVKLKLRSASKSAAATWFEWYTRTPRLWEGCGDRQYKSQSKQIVNFMKLCLPHGFTLDPSSSGYSGRVMTIGNTAEANMKAFLRGRGMKSKLGSGLLKQLRLLHLSENIGFPSVLVATVAALLKLARRRIEGRHVLAWRARRRGERPHTAQIPNMTEAILPISPSVAEEKSSPMNSTATNTVPDAKPSRGEEAAQAKSSNREEAGEGKPSRREETAEEKSSERDEAAEMKPSRGEETAEEKLSEGKEAAEEKPSPRADNVVDLTLTDQEESDDAFGRAGLGTSTSSSDSETEWRPTASLAAPPVYDIRRITHSYRRNGRRV</sequence>
<dbReference type="AlphaFoldDB" id="W2WN57"/>
<dbReference type="Proteomes" id="UP000018958">
    <property type="component" value="Unassembled WGS sequence"/>
</dbReference>
<feature type="compositionally biased region" description="Basic and acidic residues" evidence="1">
    <location>
        <begin position="387"/>
        <end position="456"/>
    </location>
</feature>